<reference evidence="1 2" key="1">
    <citation type="submission" date="2010-02" db="EMBL/GenBank/DDBJ databases">
        <authorList>
            <person name="Weinstock G."/>
            <person name="Sodergren E."/>
            <person name="Clifton S."/>
            <person name="Fulton L."/>
            <person name="Fulton B."/>
            <person name="Courtney L."/>
            <person name="Fronick C."/>
            <person name="Harrison M."/>
            <person name="Strong C."/>
            <person name="Farmer C."/>
            <person name="Delahaunty K."/>
            <person name="Markovic C."/>
            <person name="Hall O."/>
            <person name="Minx P."/>
            <person name="Tomlinson C."/>
            <person name="Mitreva M."/>
            <person name="Nelson J."/>
            <person name="Hou S."/>
            <person name="Wollam A."/>
            <person name="Pepin K.H."/>
            <person name="Johnson M."/>
            <person name="Bhonagiri V."/>
            <person name="Zhang X."/>
            <person name="Suruliraj S."/>
            <person name="Warren W."/>
            <person name="Chinwalla A."/>
            <person name="Mardis E.R."/>
            <person name="Wilson R.K."/>
        </authorList>
    </citation>
    <scope>NUCLEOTIDE SEQUENCE [LARGE SCALE GENOMIC DNA]</scope>
    <source>
        <strain evidence="1 2">DSM 2876</strain>
    </source>
</reference>
<dbReference type="AlphaFoldDB" id="D4RW17"/>
<dbReference type="Proteomes" id="UP000006238">
    <property type="component" value="Unassembled WGS sequence"/>
</dbReference>
<dbReference type="InterPro" id="IPR011335">
    <property type="entry name" value="Restrct_endonuc-II-like"/>
</dbReference>
<dbReference type="InterPro" id="IPR027417">
    <property type="entry name" value="P-loop_NTPase"/>
</dbReference>
<dbReference type="GO" id="GO:0004519">
    <property type="term" value="F:endonuclease activity"/>
    <property type="evidence" value="ECO:0007669"/>
    <property type="project" value="InterPro"/>
</dbReference>
<proteinExistence type="predicted"/>
<dbReference type="EMBL" id="ABWN01000009">
    <property type="protein sequence ID" value="EFF69811.1"/>
    <property type="molecule type" value="Genomic_DNA"/>
</dbReference>
<dbReference type="GeneID" id="98919225"/>
<organism evidence="1 2">
    <name type="scientific">Eshraghiella crossota DSM 2876</name>
    <dbReference type="NCBI Taxonomy" id="511680"/>
    <lineage>
        <taxon>Bacteria</taxon>
        <taxon>Bacillati</taxon>
        <taxon>Bacillota</taxon>
        <taxon>Clostridia</taxon>
        <taxon>Lachnospirales</taxon>
        <taxon>Lachnospiraceae</taxon>
        <taxon>Eshraghiella</taxon>
    </lineage>
</organism>
<name>D4RW17_9FIRM</name>
<gene>
    <name evidence="1" type="ORF">BUTYVIB_00012</name>
</gene>
<dbReference type="HOGENOM" id="CLU_283393_0_0_9"/>
<dbReference type="SUPFAM" id="SSF52540">
    <property type="entry name" value="P-loop containing nucleoside triphosphate hydrolases"/>
    <property type="match status" value="1"/>
</dbReference>
<evidence type="ECO:0000313" key="1">
    <source>
        <dbReference type="EMBL" id="EFF69811.1"/>
    </source>
</evidence>
<dbReference type="SUPFAM" id="SSF52980">
    <property type="entry name" value="Restriction endonuclease-like"/>
    <property type="match status" value="1"/>
</dbReference>
<comment type="caution">
    <text evidence="1">The sequence shown here is derived from an EMBL/GenBank/DDBJ whole genome shotgun (WGS) entry which is preliminary data.</text>
</comment>
<dbReference type="eggNOG" id="ENOG50327ZY">
    <property type="taxonomic scope" value="Bacteria"/>
</dbReference>
<keyword evidence="2" id="KW-1185">Reference proteome</keyword>
<dbReference type="GO" id="GO:0003677">
    <property type="term" value="F:DNA binding"/>
    <property type="evidence" value="ECO:0007669"/>
    <property type="project" value="InterPro"/>
</dbReference>
<accession>D4RW17</accession>
<evidence type="ECO:0000313" key="2">
    <source>
        <dbReference type="Proteomes" id="UP000006238"/>
    </source>
</evidence>
<sequence>MKKISSAYWEKFINIDSDGNEKGNGIEFENLVNCLLVSMYRKKWVVTGGSHDNNRDFWLYSENQHLWAECKNYSNTIAMNILAPTLVMAQIYEVNEILFFSRSTINRFAKNKILAFGEKTNKMIRFFDGVTLEALICTYASELPKKYSPVKYMSDCEMAKVDDSFVNVFFFQNAVSSVHHALEDFQNYTSAEKIYYNETFALTFSLLNPFQEDQVDVYIEFTDEESDRFSFQYFYPTIKPEDKGWYHACLKKGEGRAVSLNMRQSVYKPEIMLPRFHIAFVGVQSGNRFEWHSEKVIVKSHWVGSTRLIGNNYLKILDDTKHLLVNNPYISSLILTGSSGTGKTRVLTECQNIFLANGYRIISLSGQAGQAEQEKQEDDLSRYLIKELIAFLYEIPSDEILSFLEEKICLSQSDCEISKRSEVEKAIRLLQLIVNQTEKSLQTALNKYAVILYEKISKDKNVLIIDNMQFTGKAFQAFIEGYASYAVNQQALNLSILVCAFNTDYMTPKTSELLYNLLHADMKRCLTATLLGFQEKKQGILFLQELTRTNLDENEEYFSEIISKISLKPYNLLQVTKYLEELNIVSISPDKSGYIVPNLEKYEALSNISNGITSVLEKRFAFIYKDIPESRVKFILSIIYIFDYLDKKLQDIFQIDSKELDFLCEKNILRVQTLAIYIFDHDIIRNFFYQNNSKDILMCLEYVQNKGIEKKIRRYPIPYLLYRIAIEKDTDTMIDTGAKVVNLVLPERIASIFYNCLLDAFIELLENQNYEGVYIKYIHQICTFIRQYDGSLKAWFRSKEAYDTIQAYYPCALSEDLKFYRPFIHFCCDIAVQKHMYKQEVDFLREVLKMCNNAHPVGFENQDELNVLRAIMYNRWYISYNTESYKQEIVSVRETLMQKSRDYGEKISDPQKRGLIDYLNNSDEGYNYYGYYKDKDKLFSIWDHCTIYIPILVPEKTLNYYRKTVQYGLIEQDYEKVTSEIDKAMKYLADGKYSHEPIIFKTFFSMAEVMAKLQHEPETNYFYNARVIDDILKMQQLLDNHKLGDILLLKGVNAYYAKKKDDVYYSFKEAYKHYSVGETSRYWIKKDLLEENIQYTFTELGIYKTGYDMSFLPAECRQPLTIFENNQSIASGIQRTGDLHLNLPLI</sequence>
<dbReference type="RefSeq" id="WP_005600490.1">
    <property type="nucleotide sequence ID" value="NZ_GG663512.1"/>
</dbReference>
<protein>
    <submittedName>
        <fullName evidence="1">Uncharacterized protein</fullName>
    </submittedName>
</protein>
<dbReference type="GO" id="GO:0009307">
    <property type="term" value="P:DNA restriction-modification system"/>
    <property type="evidence" value="ECO:0007669"/>
    <property type="project" value="InterPro"/>
</dbReference>